<keyword evidence="6" id="KW-1185">Reference proteome</keyword>
<dbReference type="SUPFAM" id="SSF117074">
    <property type="entry name" value="Hypothetical protein PA1324"/>
    <property type="match status" value="1"/>
</dbReference>
<dbReference type="Proteomes" id="UP001232584">
    <property type="component" value="Unassembled WGS sequence"/>
</dbReference>
<comment type="subcellular location">
    <subcellularLocation>
        <location evidence="1">Secreted</location>
    </subcellularLocation>
</comment>
<comment type="caution">
    <text evidence="5">The sequence shown here is derived from an EMBL/GenBank/DDBJ whole genome shotgun (WGS) entry which is preliminary data.</text>
</comment>
<evidence type="ECO:0000256" key="1">
    <source>
        <dbReference type="ARBA" id="ARBA00004613"/>
    </source>
</evidence>
<proteinExistence type="predicted"/>
<sequence>MKGINLEVNLSANKNNLNLHPEIAATLAKSVNRDTVNYEETFTYTINASFNGLGDFGPILDAYIIDLIPEDVEIVTLPPKGGIIKDITTTYVPGTGTYIKFDFGPINNLGVAYVFDLECKFALSAPNNTSFTNHIDLTVTQASKVTNLSADAPPVNLVAIPDFVLTKVKNLPTINPGPNSRLVYVIDLKNQGDRGACINDVVISDLLPPGLTIDPSFPPVGEDISPAPFQDPKYDQTLTPPFSNPVVFNLTGLGPYCGTNYRITITTIVDSDITATQLDNTVNWSISGVAQDEVILTTDVIGSIYSSSINKSAPIYGTAVAPNNIISYGLNFKNTGNQDLSNIEVIDTLPTQVTANRLYTGVYGISSIDYLLTGTLTVEYSTDNQTNWTLAGTFNPAIGQWISLPTSPRITDIRFTFSNWTSGVGPLSTPKIDGIIDTGAGGLTINNTASINWTEGPGPYSDSDSSSTVLNGQASLSLRKSRVGTNAAVIPGNVITYRLNFNSGNSTINNAVLTDLLPEQVDYLSPLGAVNSTYYNYFAGNGGSSQPMSYTVSLTPNYNNTGRTLVTFTITSPTVFQQNSNISIDFKVIVKVGAIGTISNQGALYASNNSDPTVPATSNIVNTQISFINSLASDKKVKGALDNDYTEFPAKGKTYSGGPLEYKLTLDNTGNLSLQELEVVDIFPHIGDTGVILTDDPRGSEFDVFLTNVPDITVTSTDPTMPTPTVQIQYSKSYDPVRFGPTNNIIGSVDDWSSTAPYPITQVKSIKLTISGSPLKPGQSIIVKIQAQVPVGVPALLPPLVAWNSFALKGSYINQFGVLTSFLPVEPEKVGITIEDPVYPGQIGSFTWHDVYENGVFSPSTDTGLNNVTVYLYDVDPTINPQAIPIATAITNNNTLGEPGYYLFSNLPLNKTYYVKFIPPLGFEYTIQNLGPNGSRPDPNNGVVKNITLTDENPSVLDVNAGFIDDIHQSTPISQCLYMLICHDRIEFIDTTNSFLYLTIGGYYIDKSRVVYENYFGSVVPGYYIYINVSVEYHIHYNDEDLFIQYNIPYEVKLFIPQYVADDTLSIEGSINNVQYYICNCGKAFLVMFNLNIDINFEKSLP</sequence>
<dbReference type="PANTHER" id="PTHR34819:SF5">
    <property type="entry name" value="CONSERVED REPEAT DOMAIN PROTEIN"/>
    <property type="match status" value="1"/>
</dbReference>
<dbReference type="NCBIfam" id="TIGR01451">
    <property type="entry name" value="B_ant_repeat"/>
    <property type="match status" value="2"/>
</dbReference>
<dbReference type="InterPro" id="IPR033764">
    <property type="entry name" value="Sdr_B"/>
</dbReference>
<evidence type="ECO:0000256" key="3">
    <source>
        <dbReference type="ARBA" id="ARBA00022729"/>
    </source>
</evidence>
<dbReference type="InterPro" id="IPR047589">
    <property type="entry name" value="DUF11_rpt"/>
</dbReference>
<dbReference type="EMBL" id="JAUSWG010000009">
    <property type="protein sequence ID" value="MDQ0557131.1"/>
    <property type="molecule type" value="Genomic_DNA"/>
</dbReference>
<evidence type="ECO:0000259" key="4">
    <source>
        <dbReference type="Pfam" id="PF17210"/>
    </source>
</evidence>
<dbReference type="InterPro" id="IPR051172">
    <property type="entry name" value="Chlamydia_OmcB"/>
</dbReference>
<keyword evidence="2" id="KW-0964">Secreted</keyword>
<dbReference type="InterPro" id="IPR008966">
    <property type="entry name" value="Adhesion_dom_sf"/>
</dbReference>
<reference evidence="5 6" key="1">
    <citation type="submission" date="2023-07" db="EMBL/GenBank/DDBJ databases">
        <title>Genomic Encyclopedia of Type Strains, Phase IV (KMG-IV): sequencing the most valuable type-strain genomes for metagenomic binning, comparative biology and taxonomic classification.</title>
        <authorList>
            <person name="Goeker M."/>
        </authorList>
    </citation>
    <scope>NUCLEOTIDE SEQUENCE [LARGE SCALE GENOMIC DNA]</scope>
    <source>
        <strain evidence="5 6">DSM 15049</strain>
    </source>
</reference>
<name>A0ABU0N1U2_9FIRM</name>
<dbReference type="RefSeq" id="WP_307507795.1">
    <property type="nucleotide sequence ID" value="NZ_BAAACE010000012.1"/>
</dbReference>
<organism evidence="5 6">
    <name type="scientific">Paraclostridium ghonii</name>
    <dbReference type="NCBI Taxonomy" id="29358"/>
    <lineage>
        <taxon>Bacteria</taxon>
        <taxon>Bacillati</taxon>
        <taxon>Bacillota</taxon>
        <taxon>Clostridia</taxon>
        <taxon>Peptostreptococcales</taxon>
        <taxon>Peptostreptococcaceae</taxon>
        <taxon>Paraclostridium</taxon>
    </lineage>
</organism>
<dbReference type="InterPro" id="IPR013783">
    <property type="entry name" value="Ig-like_fold"/>
</dbReference>
<accession>A0ABU0N1U2</accession>
<gene>
    <name evidence="5" type="ORF">QOZ92_002249</name>
</gene>
<evidence type="ECO:0000256" key="2">
    <source>
        <dbReference type="ARBA" id="ARBA00022525"/>
    </source>
</evidence>
<protein>
    <submittedName>
        <fullName evidence="5">Repeat protein (TIGR01451 family)</fullName>
    </submittedName>
</protein>
<keyword evidence="3" id="KW-0732">Signal</keyword>
<dbReference type="Gene3D" id="2.60.40.10">
    <property type="entry name" value="Immunoglobulins"/>
    <property type="match status" value="1"/>
</dbReference>
<dbReference type="SUPFAM" id="SSF49401">
    <property type="entry name" value="Bacterial adhesins"/>
    <property type="match status" value="1"/>
</dbReference>
<dbReference type="Pfam" id="PF17210">
    <property type="entry name" value="SdrD_B"/>
    <property type="match status" value="1"/>
</dbReference>
<feature type="domain" description="SD-repeat containing protein B" evidence="4">
    <location>
        <begin position="842"/>
        <end position="952"/>
    </location>
</feature>
<dbReference type="PANTHER" id="PTHR34819">
    <property type="entry name" value="LARGE CYSTEINE-RICH PERIPLASMIC PROTEIN OMCB"/>
    <property type="match status" value="1"/>
</dbReference>
<evidence type="ECO:0000313" key="5">
    <source>
        <dbReference type="EMBL" id="MDQ0557131.1"/>
    </source>
</evidence>
<evidence type="ECO:0000313" key="6">
    <source>
        <dbReference type="Proteomes" id="UP001232584"/>
    </source>
</evidence>